<keyword evidence="3" id="KW-1185">Reference proteome</keyword>
<dbReference type="OrthoDB" id="7024727at2"/>
<evidence type="ECO:0000259" key="1">
    <source>
        <dbReference type="Pfam" id="PF13175"/>
    </source>
</evidence>
<dbReference type="InterPro" id="IPR041685">
    <property type="entry name" value="AAA_GajA/Old/RecF-like"/>
</dbReference>
<feature type="domain" description="Endonuclease GajA/Old nuclease/RecF-like AAA" evidence="1">
    <location>
        <begin position="20"/>
        <end position="141"/>
    </location>
</feature>
<dbReference type="EMBL" id="MWUE01000036">
    <property type="protein sequence ID" value="OQP30310.1"/>
    <property type="molecule type" value="Genomic_DNA"/>
</dbReference>
<name>A0A1V9D8X1_9GAMM</name>
<protein>
    <recommendedName>
        <fullName evidence="1">Endonuclease GajA/Old nuclease/RecF-like AAA domain-containing protein</fullName>
    </recommendedName>
</protein>
<dbReference type="PANTHER" id="PTHR43581:SF2">
    <property type="entry name" value="EXCINUCLEASE ATPASE SUBUNIT"/>
    <property type="match status" value="1"/>
</dbReference>
<dbReference type="SUPFAM" id="SSF52540">
    <property type="entry name" value="P-loop containing nucleoside triphosphate hydrolases"/>
    <property type="match status" value="1"/>
</dbReference>
<dbReference type="InterPro" id="IPR027417">
    <property type="entry name" value="P-loop_NTPase"/>
</dbReference>
<sequence length="244" mass="27400">STINKIFKALKLVPEIHNIRKLKIIIKDELLSISHKSIEFSEALTILISVGLLKFDSAVLKKIDSNTMFSIENASSGEQCVIISMLGISSVIEDNSLIMIDEPEVCLHPEWQEKYIQLLTSIFSSYKGCQFIIATHSPQIVSNLSEKGCYIMTMEDGVAKDANEYINKSSDFQLATLFGSPGFKNEYLSRIAVNLFSNVSSNRKFTSNDIAIYQELINMLPKISEEDPLSSLIKAIEKMREIYA</sequence>
<feature type="non-terminal residue" evidence="2">
    <location>
        <position position="1"/>
    </location>
</feature>
<comment type="caution">
    <text evidence="2">The sequence shown here is derived from an EMBL/GenBank/DDBJ whole genome shotgun (WGS) entry which is preliminary data.</text>
</comment>
<gene>
    <name evidence="2" type="ORF">B2J69_21790</name>
</gene>
<reference evidence="2 3" key="1">
    <citation type="submission" date="2017-02" db="EMBL/GenBank/DDBJ databases">
        <title>Whole genome shotgun sequence of Pantoea agglomerans strain AS1 isolated from a cycad, Zamia floridana in Central Florida, USA.</title>
        <authorList>
            <person name="Lata P."/>
            <person name="Govindarajan S."/>
            <person name="Qi F."/>
            <person name="Li J.-L."/>
            <person name="Maurya S.K."/>
            <person name="Sahoo M.K."/>
        </authorList>
    </citation>
    <scope>NUCLEOTIDE SEQUENCE [LARGE SCALE GENOMIC DNA]</scope>
    <source>
        <strain evidence="2 3">AS1</strain>
    </source>
</reference>
<dbReference type="Proteomes" id="UP000192769">
    <property type="component" value="Unassembled WGS sequence"/>
</dbReference>
<organism evidence="2 3">
    <name type="scientific">Pantoea latae</name>
    <dbReference type="NCBI Taxonomy" id="1964541"/>
    <lineage>
        <taxon>Bacteria</taxon>
        <taxon>Pseudomonadati</taxon>
        <taxon>Pseudomonadota</taxon>
        <taxon>Gammaproteobacteria</taxon>
        <taxon>Enterobacterales</taxon>
        <taxon>Erwiniaceae</taxon>
        <taxon>Pantoea</taxon>
    </lineage>
</organism>
<dbReference type="Pfam" id="PF13175">
    <property type="entry name" value="AAA_15"/>
    <property type="match status" value="1"/>
</dbReference>
<dbReference type="AlphaFoldDB" id="A0A1V9D8X1"/>
<accession>A0A1V9D8X1</accession>
<evidence type="ECO:0000313" key="2">
    <source>
        <dbReference type="EMBL" id="OQP30310.1"/>
    </source>
</evidence>
<dbReference type="RefSeq" id="WP_143806326.1">
    <property type="nucleotide sequence ID" value="NZ_MWUE01000036.1"/>
</dbReference>
<proteinExistence type="predicted"/>
<dbReference type="Gene3D" id="3.40.50.300">
    <property type="entry name" value="P-loop containing nucleotide triphosphate hydrolases"/>
    <property type="match status" value="1"/>
</dbReference>
<dbReference type="PANTHER" id="PTHR43581">
    <property type="entry name" value="ATP/GTP PHOSPHATASE"/>
    <property type="match status" value="1"/>
</dbReference>
<dbReference type="InterPro" id="IPR051396">
    <property type="entry name" value="Bact_Antivir_Def_Nuclease"/>
</dbReference>
<evidence type="ECO:0000313" key="3">
    <source>
        <dbReference type="Proteomes" id="UP000192769"/>
    </source>
</evidence>